<organism evidence="1 2">
    <name type="scientific">Chromobacterium sphagni</name>
    <dbReference type="NCBI Taxonomy" id="1903179"/>
    <lineage>
        <taxon>Bacteria</taxon>
        <taxon>Pseudomonadati</taxon>
        <taxon>Pseudomonadota</taxon>
        <taxon>Betaproteobacteria</taxon>
        <taxon>Neisseriales</taxon>
        <taxon>Chromobacteriaceae</taxon>
        <taxon>Chromobacterium</taxon>
    </lineage>
</organism>
<dbReference type="Pfam" id="PF17001">
    <property type="entry name" value="T3SS_basalb_I"/>
    <property type="match status" value="1"/>
</dbReference>
<comment type="caution">
    <text evidence="1">The sequence shown here is derived from an EMBL/GenBank/DDBJ whole genome shotgun (WGS) entry which is preliminary data.</text>
</comment>
<sequence>MEIDAVKLNTIQAGMEQVPAVPAAADVDAFTRAMFGHAAQSPEEVAAGGLQTKSQAIGEAIDNARATSGVLNNPAEMLAAQSKLLHSIVEVDLMAKTAGALSQGVNKLVSMQ</sequence>
<evidence type="ECO:0000313" key="1">
    <source>
        <dbReference type="EMBL" id="OHX19165.1"/>
    </source>
</evidence>
<dbReference type="InterPro" id="IPR012670">
    <property type="entry name" value="T3SS_YscI/HrpB"/>
</dbReference>
<dbReference type="Proteomes" id="UP000180280">
    <property type="component" value="Unassembled WGS sequence"/>
</dbReference>
<evidence type="ECO:0000313" key="2">
    <source>
        <dbReference type="Proteomes" id="UP000180280"/>
    </source>
</evidence>
<reference evidence="1 2" key="1">
    <citation type="submission" date="2016-09" db="EMBL/GenBank/DDBJ databases">
        <title>Chromobacterium muskegensis sp. nov., an insecticidal bacterium isolated from Sphagnum bogs.</title>
        <authorList>
            <person name="Sparks M.E."/>
            <person name="Blackburn M.B."/>
            <person name="Gundersen-Rindal D.E."/>
            <person name="Mitchell A."/>
            <person name="Farrar R."/>
            <person name="Kuhar D."/>
        </authorList>
    </citation>
    <scope>NUCLEOTIDE SEQUENCE [LARGE SCALE GENOMIC DNA]</scope>
    <source>
        <strain evidence="1 2">14B-1</strain>
    </source>
</reference>
<gene>
    <name evidence="1" type="ORF">BI344_19085</name>
</gene>
<dbReference type="NCBIfam" id="TIGR02497">
    <property type="entry name" value="yscI_hrpB_dom"/>
    <property type="match status" value="1"/>
</dbReference>
<proteinExistence type="predicted"/>
<dbReference type="EMBL" id="MKCT01000044">
    <property type="protein sequence ID" value="OHX19165.1"/>
    <property type="molecule type" value="Genomic_DNA"/>
</dbReference>
<name>A0ABX3CA62_9NEIS</name>
<accession>A0ABX3CA62</accession>
<keyword evidence="2" id="KW-1185">Reference proteome</keyword>
<protein>
    <submittedName>
        <fullName evidence="1">EscI/YscI/HrpB family type III secretion system inner rod protein</fullName>
    </submittedName>
</protein>